<accession>A0A2G8K6E1</accession>
<dbReference type="InterPro" id="IPR058923">
    <property type="entry name" value="RCC1-like_dom"/>
</dbReference>
<dbReference type="Gene3D" id="2.130.10.30">
    <property type="entry name" value="Regulator of chromosome condensation 1/beta-lactamase-inhibitor protein II"/>
    <property type="match status" value="2"/>
</dbReference>
<dbReference type="PANTHER" id="PTHR22872">
    <property type="entry name" value="BTK-BINDING PROTEIN-RELATED"/>
    <property type="match status" value="1"/>
</dbReference>
<feature type="repeat" description="RCC1" evidence="2">
    <location>
        <begin position="10"/>
        <end position="60"/>
    </location>
</feature>
<dbReference type="PROSITE" id="PS00626">
    <property type="entry name" value="RCC1_2"/>
    <property type="match status" value="3"/>
</dbReference>
<feature type="domain" description="RCC1-like" evidence="3">
    <location>
        <begin position="62"/>
        <end position="313"/>
    </location>
</feature>
<dbReference type="PRINTS" id="PR00633">
    <property type="entry name" value="RCCNDNSATION"/>
</dbReference>
<dbReference type="InterPro" id="IPR000408">
    <property type="entry name" value="Reg_chr_condens"/>
</dbReference>
<dbReference type="EMBL" id="MRZV01000840">
    <property type="protein sequence ID" value="PIK43587.1"/>
    <property type="molecule type" value="Genomic_DNA"/>
</dbReference>
<dbReference type="OrthoDB" id="10256179at2759"/>
<dbReference type="Proteomes" id="UP000230750">
    <property type="component" value="Unassembled WGS sequence"/>
</dbReference>
<feature type="repeat" description="RCC1" evidence="2">
    <location>
        <begin position="266"/>
        <end position="316"/>
    </location>
</feature>
<dbReference type="InterPro" id="IPR009091">
    <property type="entry name" value="RCC1/BLIP-II"/>
</dbReference>
<reference evidence="4 5" key="1">
    <citation type="journal article" date="2017" name="PLoS Biol.">
        <title>The sea cucumber genome provides insights into morphological evolution and visceral regeneration.</title>
        <authorList>
            <person name="Zhang X."/>
            <person name="Sun L."/>
            <person name="Yuan J."/>
            <person name="Sun Y."/>
            <person name="Gao Y."/>
            <person name="Zhang L."/>
            <person name="Li S."/>
            <person name="Dai H."/>
            <person name="Hamel J.F."/>
            <person name="Liu C."/>
            <person name="Yu Y."/>
            <person name="Liu S."/>
            <person name="Lin W."/>
            <person name="Guo K."/>
            <person name="Jin S."/>
            <person name="Xu P."/>
            <person name="Storey K.B."/>
            <person name="Huan P."/>
            <person name="Zhang T."/>
            <person name="Zhou Y."/>
            <person name="Zhang J."/>
            <person name="Lin C."/>
            <person name="Li X."/>
            <person name="Xing L."/>
            <person name="Huo D."/>
            <person name="Sun M."/>
            <person name="Wang L."/>
            <person name="Mercier A."/>
            <person name="Li F."/>
            <person name="Yang H."/>
            <person name="Xiang J."/>
        </authorList>
    </citation>
    <scope>NUCLEOTIDE SEQUENCE [LARGE SCALE GENOMIC DNA]</scope>
    <source>
        <strain evidence="4">Shaxun</strain>
        <tissue evidence="4">Muscle</tissue>
    </source>
</reference>
<dbReference type="InterPro" id="IPR051625">
    <property type="entry name" value="Signaling_Regulatory_Domain"/>
</dbReference>
<feature type="repeat" description="RCC1" evidence="2">
    <location>
        <begin position="91"/>
        <end position="145"/>
    </location>
</feature>
<dbReference type="PROSITE" id="PS50012">
    <property type="entry name" value="RCC1_3"/>
    <property type="match status" value="5"/>
</dbReference>
<protein>
    <submittedName>
        <fullName evidence="4">Putative secretion-regulating guanine nucleotide exchange factor</fullName>
    </submittedName>
</protein>
<evidence type="ECO:0000256" key="2">
    <source>
        <dbReference type="PROSITE-ProRule" id="PRU00235"/>
    </source>
</evidence>
<keyword evidence="5" id="KW-1185">Reference proteome</keyword>
<organism evidence="4 5">
    <name type="scientific">Stichopus japonicus</name>
    <name type="common">Sea cucumber</name>
    <dbReference type="NCBI Taxonomy" id="307972"/>
    <lineage>
        <taxon>Eukaryota</taxon>
        <taxon>Metazoa</taxon>
        <taxon>Echinodermata</taxon>
        <taxon>Eleutherozoa</taxon>
        <taxon>Echinozoa</taxon>
        <taxon>Holothuroidea</taxon>
        <taxon>Aspidochirotacea</taxon>
        <taxon>Aspidochirotida</taxon>
        <taxon>Stichopodidae</taxon>
        <taxon>Apostichopus</taxon>
    </lineage>
</organism>
<dbReference type="Pfam" id="PF00415">
    <property type="entry name" value="RCC1"/>
    <property type="match status" value="1"/>
</dbReference>
<proteinExistence type="predicted"/>
<keyword evidence="1" id="KW-0677">Repeat</keyword>
<evidence type="ECO:0000259" key="3">
    <source>
        <dbReference type="Pfam" id="PF25390"/>
    </source>
</evidence>
<feature type="repeat" description="RCC1" evidence="2">
    <location>
        <begin position="146"/>
        <end position="205"/>
    </location>
</feature>
<dbReference type="STRING" id="307972.A0A2G8K6E1"/>
<evidence type="ECO:0000256" key="1">
    <source>
        <dbReference type="ARBA" id="ARBA00022737"/>
    </source>
</evidence>
<dbReference type="Pfam" id="PF25390">
    <property type="entry name" value="WD40_RLD"/>
    <property type="match status" value="1"/>
</dbReference>
<gene>
    <name evidence="4" type="ORF">BSL78_19559</name>
</gene>
<comment type="caution">
    <text evidence="4">The sequence shown here is derived from an EMBL/GenBank/DDBJ whole genome shotgun (WGS) entry which is preliminary data.</text>
</comment>
<sequence>MSASRGTEWPIIFSWGANSYGQLSLGDTEDRTLPVRSTSHVSEVKQISGGGGHTVVLTYSSGPVKVEGFNGHPVRDVAAGIRHSLAVTDDGNVWTWGCGKRGQLGWLENLQSGQRWSHKPRTVSEEMKCRSVAAGAYHSLAITVHNRLFGWGDNKRGQLAIEPDKTAGTLMFSKPREISWNSEKSTEVISCVASGWTHVLILLDGGDVYSWGRNVYCQLGRPSECDQTDGSRRRDMCWKPAKVPHLPKIDHIACGSEHNIVLTANGEVYCWGWNEHGMCADGTEEDVQVPKQVATLDKFKTHVIGTGAGHCMVACS</sequence>
<evidence type="ECO:0000313" key="5">
    <source>
        <dbReference type="Proteomes" id="UP000230750"/>
    </source>
</evidence>
<name>A0A2G8K6E1_STIJA</name>
<feature type="repeat" description="RCC1" evidence="2">
    <location>
        <begin position="206"/>
        <end position="265"/>
    </location>
</feature>
<dbReference type="SUPFAM" id="SSF50985">
    <property type="entry name" value="RCC1/BLIP-II"/>
    <property type="match status" value="1"/>
</dbReference>
<evidence type="ECO:0000313" key="4">
    <source>
        <dbReference type="EMBL" id="PIK43587.1"/>
    </source>
</evidence>
<dbReference type="AlphaFoldDB" id="A0A2G8K6E1"/>